<protein>
    <submittedName>
        <fullName evidence="1">Uncharacterized protein</fullName>
    </submittedName>
</protein>
<keyword evidence="2" id="KW-1185">Reference proteome</keyword>
<evidence type="ECO:0000313" key="1">
    <source>
        <dbReference type="EMBL" id="MFC4768213.1"/>
    </source>
</evidence>
<dbReference type="RefSeq" id="WP_380026143.1">
    <property type="nucleotide sequence ID" value="NZ_JBHSHC010000097.1"/>
</dbReference>
<accession>A0ABV9Q2R8</accession>
<name>A0ABV9Q2R8_9BACL</name>
<sequence>MAENEQPNEPFLPDEVEQIVTDYLLGEYELEKLEHGFLPPVISGEPCPEQQAAFGQAEFGIEETVE</sequence>
<gene>
    <name evidence="1" type="ORF">ACFO8Q_12725</name>
</gene>
<evidence type="ECO:0000313" key="2">
    <source>
        <dbReference type="Proteomes" id="UP001596002"/>
    </source>
</evidence>
<dbReference type="EMBL" id="JBHSHC010000097">
    <property type="protein sequence ID" value="MFC4768213.1"/>
    <property type="molecule type" value="Genomic_DNA"/>
</dbReference>
<proteinExistence type="predicted"/>
<reference evidence="2" key="1">
    <citation type="journal article" date="2019" name="Int. J. Syst. Evol. Microbiol.">
        <title>The Global Catalogue of Microorganisms (GCM) 10K type strain sequencing project: providing services to taxonomists for standard genome sequencing and annotation.</title>
        <authorList>
            <consortium name="The Broad Institute Genomics Platform"/>
            <consortium name="The Broad Institute Genome Sequencing Center for Infectious Disease"/>
            <person name="Wu L."/>
            <person name="Ma J."/>
        </authorList>
    </citation>
    <scope>NUCLEOTIDE SEQUENCE [LARGE SCALE GENOMIC DNA]</scope>
    <source>
        <strain evidence="2">WYCCWR 12678</strain>
    </source>
</reference>
<dbReference type="Proteomes" id="UP001596002">
    <property type="component" value="Unassembled WGS sequence"/>
</dbReference>
<organism evidence="1 2">
    <name type="scientific">Effusibacillus consociatus</name>
    <dbReference type="NCBI Taxonomy" id="1117041"/>
    <lineage>
        <taxon>Bacteria</taxon>
        <taxon>Bacillati</taxon>
        <taxon>Bacillota</taxon>
        <taxon>Bacilli</taxon>
        <taxon>Bacillales</taxon>
        <taxon>Alicyclobacillaceae</taxon>
        <taxon>Effusibacillus</taxon>
    </lineage>
</organism>
<comment type="caution">
    <text evidence="1">The sequence shown here is derived from an EMBL/GenBank/DDBJ whole genome shotgun (WGS) entry which is preliminary data.</text>
</comment>